<dbReference type="InterPro" id="IPR001633">
    <property type="entry name" value="EAL_dom"/>
</dbReference>
<dbReference type="CDD" id="cd01949">
    <property type="entry name" value="GGDEF"/>
    <property type="match status" value="1"/>
</dbReference>
<dbReference type="InterPro" id="IPR043128">
    <property type="entry name" value="Rev_trsase/Diguanyl_cyclase"/>
</dbReference>
<dbReference type="SUPFAM" id="SSF141868">
    <property type="entry name" value="EAL domain-like"/>
    <property type="match status" value="1"/>
</dbReference>
<dbReference type="Pfam" id="PF00990">
    <property type="entry name" value="GGDEF"/>
    <property type="match status" value="1"/>
</dbReference>
<proteinExistence type="predicted"/>
<evidence type="ECO:0000313" key="3">
    <source>
        <dbReference type="EMBL" id="MFD2110789.1"/>
    </source>
</evidence>
<keyword evidence="4" id="KW-1185">Reference proteome</keyword>
<dbReference type="InterPro" id="IPR052155">
    <property type="entry name" value="Biofilm_reg_signaling"/>
</dbReference>
<evidence type="ECO:0000259" key="1">
    <source>
        <dbReference type="PROSITE" id="PS50883"/>
    </source>
</evidence>
<accession>A0ABW4Y545</accession>
<dbReference type="InterPro" id="IPR000160">
    <property type="entry name" value="GGDEF_dom"/>
</dbReference>
<dbReference type="CDD" id="cd01948">
    <property type="entry name" value="EAL"/>
    <property type="match status" value="1"/>
</dbReference>
<organism evidence="3 4">
    <name type="scientific">Thiorhodococcus fuscus</name>
    <dbReference type="NCBI Taxonomy" id="527200"/>
    <lineage>
        <taxon>Bacteria</taxon>
        <taxon>Pseudomonadati</taxon>
        <taxon>Pseudomonadota</taxon>
        <taxon>Gammaproteobacteria</taxon>
        <taxon>Chromatiales</taxon>
        <taxon>Chromatiaceae</taxon>
        <taxon>Thiorhodococcus</taxon>
    </lineage>
</organism>
<dbReference type="RefSeq" id="WP_386022962.1">
    <property type="nucleotide sequence ID" value="NZ_JBHUHX010000005.1"/>
</dbReference>
<dbReference type="Gene3D" id="3.30.70.270">
    <property type="match status" value="1"/>
</dbReference>
<comment type="caution">
    <text evidence="3">The sequence shown here is derived from an EMBL/GenBank/DDBJ whole genome shotgun (WGS) entry which is preliminary data.</text>
</comment>
<dbReference type="EMBL" id="JBHUHX010000005">
    <property type="protein sequence ID" value="MFD2110789.1"/>
    <property type="molecule type" value="Genomic_DNA"/>
</dbReference>
<dbReference type="SMART" id="SM00267">
    <property type="entry name" value="GGDEF"/>
    <property type="match status" value="1"/>
</dbReference>
<reference evidence="4" key="1">
    <citation type="journal article" date="2019" name="Int. J. Syst. Evol. Microbiol.">
        <title>The Global Catalogue of Microorganisms (GCM) 10K type strain sequencing project: providing services to taxonomists for standard genome sequencing and annotation.</title>
        <authorList>
            <consortium name="The Broad Institute Genomics Platform"/>
            <consortium name="The Broad Institute Genome Sequencing Center for Infectious Disease"/>
            <person name="Wu L."/>
            <person name="Ma J."/>
        </authorList>
    </citation>
    <scope>NUCLEOTIDE SEQUENCE [LARGE SCALE GENOMIC DNA]</scope>
    <source>
        <strain evidence="4">KACC 12597</strain>
    </source>
</reference>
<dbReference type="Proteomes" id="UP001597337">
    <property type="component" value="Unassembled WGS sequence"/>
</dbReference>
<evidence type="ECO:0000259" key="2">
    <source>
        <dbReference type="PROSITE" id="PS50887"/>
    </source>
</evidence>
<dbReference type="Pfam" id="PF00563">
    <property type="entry name" value="EAL"/>
    <property type="match status" value="1"/>
</dbReference>
<evidence type="ECO:0000313" key="4">
    <source>
        <dbReference type="Proteomes" id="UP001597337"/>
    </source>
</evidence>
<dbReference type="PANTHER" id="PTHR44757:SF2">
    <property type="entry name" value="BIOFILM ARCHITECTURE MAINTENANCE PROTEIN MBAA"/>
    <property type="match status" value="1"/>
</dbReference>
<dbReference type="InterPro" id="IPR035919">
    <property type="entry name" value="EAL_sf"/>
</dbReference>
<feature type="domain" description="GGDEF" evidence="2">
    <location>
        <begin position="227"/>
        <end position="374"/>
    </location>
</feature>
<dbReference type="SUPFAM" id="SSF55073">
    <property type="entry name" value="Nucleotide cyclase"/>
    <property type="match status" value="1"/>
</dbReference>
<sequence length="645" mass="71342">MNLALHPRLLSPAETPGEHSQSTPTNVYPLAFDIMREAIGRFPSCRTLTELFSALNNCSRLLLPTTQTALLLRQPDACFELVFSSPVSAQDDLRDLIDQLIDSGRFAQALKHGGHWGEEIEGQAYLLHAIATPKRIYGMAIWVDRKIPALCRQPLGALVDLAALSLDRLQGGAEAFLFPGNPELARGGCDAPLDDIAIPADQLTGLAHRTHFIRFLQRAVLDAKPETATGTILLDVDGFHRVNREFGCETGDRLLRDVALRLDTALRSRFVYTTIGVAECDLCFARTGADEFGLAIARIRHPERLAEIAAHLHSHLAEGFRQQGTKLYLSISIGVASSRNISAPVSAQTLLRSADSALKRAKSSGRNQHVIYDPTWDEAGSAHLRTESLLQEALRKDHFTLYFQPLFRLEDMALIGAEVLLRLRIDNGMPLGPASFIPIAESTGQIVEIGEWVLRRACRQIREWNLSGHPRIPLSVNVSGIELSRTDLSARIRHILDLEGVPPERLHIEITETAIARNEAQALANLDALRAAGFEIWIDDFGTGYSSLKSIKNFPISGIKLDREFVRDLTQNPTTEVIASTILSMARHLGHPVVAEGIENAEQLDLLRQQGCERGQGFHLGRPVCAEVFENHFFPARHTPPSRTR</sequence>
<dbReference type="PROSITE" id="PS50883">
    <property type="entry name" value="EAL"/>
    <property type="match status" value="1"/>
</dbReference>
<dbReference type="Gene3D" id="3.20.20.450">
    <property type="entry name" value="EAL domain"/>
    <property type="match status" value="1"/>
</dbReference>
<dbReference type="NCBIfam" id="TIGR00254">
    <property type="entry name" value="GGDEF"/>
    <property type="match status" value="1"/>
</dbReference>
<protein>
    <submittedName>
        <fullName evidence="3">Bifunctional diguanylate cyclase/phosphodiesterase</fullName>
    </submittedName>
</protein>
<dbReference type="PROSITE" id="PS50887">
    <property type="entry name" value="GGDEF"/>
    <property type="match status" value="1"/>
</dbReference>
<name>A0ABW4Y545_9GAMM</name>
<gene>
    <name evidence="3" type="ORF">ACFSJC_02900</name>
</gene>
<dbReference type="InterPro" id="IPR029787">
    <property type="entry name" value="Nucleotide_cyclase"/>
</dbReference>
<dbReference type="SMART" id="SM00052">
    <property type="entry name" value="EAL"/>
    <property type="match status" value="1"/>
</dbReference>
<dbReference type="PANTHER" id="PTHR44757">
    <property type="entry name" value="DIGUANYLATE CYCLASE DGCP"/>
    <property type="match status" value="1"/>
</dbReference>
<feature type="domain" description="EAL" evidence="1">
    <location>
        <begin position="383"/>
        <end position="637"/>
    </location>
</feature>